<dbReference type="Proteomes" id="UP000229081">
    <property type="component" value="Chromosome"/>
</dbReference>
<dbReference type="GO" id="GO:0004553">
    <property type="term" value="F:hydrolase activity, hydrolyzing O-glycosyl compounds"/>
    <property type="evidence" value="ECO:0007669"/>
    <property type="project" value="InterPro"/>
</dbReference>
<dbReference type="RefSeq" id="WP_100282203.1">
    <property type="nucleotide sequence ID" value="NZ_CP024923.1"/>
</dbReference>
<dbReference type="InterPro" id="IPR023296">
    <property type="entry name" value="Glyco_hydro_beta-prop_sf"/>
</dbReference>
<keyword evidence="9" id="KW-1185">Reference proteome</keyword>
<dbReference type="InterPro" id="IPR050727">
    <property type="entry name" value="GH43_arabinanases"/>
</dbReference>
<gene>
    <name evidence="8" type="ORF">CVN68_10760</name>
</gene>
<evidence type="ECO:0000256" key="5">
    <source>
        <dbReference type="PIRSR" id="PIRSR606710-2"/>
    </source>
</evidence>
<dbReference type="KEGG" id="sphc:CVN68_10760"/>
<dbReference type="CDD" id="cd08981">
    <property type="entry name" value="GH43_Bt1873-like"/>
    <property type="match status" value="1"/>
</dbReference>
<feature type="signal peptide" evidence="7">
    <location>
        <begin position="1"/>
        <end position="20"/>
    </location>
</feature>
<accession>A0A2K8MET6</accession>
<dbReference type="EMBL" id="CP024923">
    <property type="protein sequence ID" value="ATY32395.1"/>
    <property type="molecule type" value="Genomic_DNA"/>
</dbReference>
<name>A0A2K8MET6_9SPHN</name>
<evidence type="ECO:0000256" key="3">
    <source>
        <dbReference type="ARBA" id="ARBA00022801"/>
    </source>
</evidence>
<evidence type="ECO:0000256" key="1">
    <source>
        <dbReference type="ARBA" id="ARBA00004834"/>
    </source>
</evidence>
<dbReference type="GO" id="GO:0005975">
    <property type="term" value="P:carbohydrate metabolic process"/>
    <property type="evidence" value="ECO:0007669"/>
    <property type="project" value="InterPro"/>
</dbReference>
<feature type="site" description="Important for catalytic activity, responsible for pKa modulation of the active site Glu and correct orientation of both the proton donor and substrate" evidence="5">
    <location>
        <position position="166"/>
    </location>
</feature>
<evidence type="ECO:0000313" key="9">
    <source>
        <dbReference type="Proteomes" id="UP000229081"/>
    </source>
</evidence>
<evidence type="ECO:0000256" key="6">
    <source>
        <dbReference type="RuleBase" id="RU361187"/>
    </source>
</evidence>
<reference evidence="8 9" key="1">
    <citation type="submission" date="2017-11" db="EMBL/GenBank/DDBJ databases">
        <title>Complete genome sequence of Sphingomonas sp. Strain Cra20, a psychrotolerant potential plant growth promoting rhizobacteria.</title>
        <authorList>
            <person name="Luo Y."/>
        </authorList>
    </citation>
    <scope>NUCLEOTIDE SEQUENCE [LARGE SCALE GENOMIC DNA]</scope>
    <source>
        <strain evidence="8 9">Cra20</strain>
    </source>
</reference>
<evidence type="ECO:0000256" key="4">
    <source>
        <dbReference type="ARBA" id="ARBA00023295"/>
    </source>
</evidence>
<sequence>MQFKHLLAALAMLVVIPAAAQQKPAQAPLLLPQMQLHDPFIVADKATKTYYLFTRNEAAMTGDRRLGTMVYSSKDLKHWTRPRIAFALPEGIWAKGGAWAPEVHPWKGKWYLFTTFHDEAATLPPEGNRKPYRRGTILAVADKVDGPYRVVRNAAPIAPKELMTLDGTLYVDAAGKPWLVYAHEWLQTTIGTIEAIPLDDRLAAAGRPYVLFRANEAGWAKGQRQPDGDSVWVTDGPQFHRTRTGTLLMLWSSYGERGYVQSIARSKSGKLEGPWEQLEPLVRRDSGHGMLFRAFDGRLMMVLHRPFTFALGKLYEMKDAGDRVEVIREATELDLEAYPTHPCIQPHTPSERKVDC</sequence>
<dbReference type="OrthoDB" id="9763933at2"/>
<dbReference type="SUPFAM" id="SSF75005">
    <property type="entry name" value="Arabinanase/levansucrase/invertase"/>
    <property type="match status" value="1"/>
</dbReference>
<dbReference type="AlphaFoldDB" id="A0A2K8MET6"/>
<evidence type="ECO:0000256" key="7">
    <source>
        <dbReference type="SAM" id="SignalP"/>
    </source>
</evidence>
<dbReference type="Gene3D" id="2.115.10.20">
    <property type="entry name" value="Glycosyl hydrolase domain, family 43"/>
    <property type="match status" value="1"/>
</dbReference>
<protein>
    <submittedName>
        <fullName evidence="8">Glycoside hydrolase</fullName>
    </submittedName>
</protein>
<comment type="similarity">
    <text evidence="2 6">Belongs to the glycosyl hydrolase 43 family.</text>
</comment>
<dbReference type="PANTHER" id="PTHR43301:SF3">
    <property type="entry name" value="ARABINAN ENDO-1,5-ALPHA-L-ARABINOSIDASE A-RELATED"/>
    <property type="match status" value="1"/>
</dbReference>
<evidence type="ECO:0000313" key="8">
    <source>
        <dbReference type="EMBL" id="ATY32395.1"/>
    </source>
</evidence>
<organism evidence="8 9">
    <name type="scientific">Sphingomonas psychrotolerans</name>
    <dbReference type="NCBI Taxonomy" id="1327635"/>
    <lineage>
        <taxon>Bacteria</taxon>
        <taxon>Pseudomonadati</taxon>
        <taxon>Pseudomonadota</taxon>
        <taxon>Alphaproteobacteria</taxon>
        <taxon>Sphingomonadales</taxon>
        <taxon>Sphingomonadaceae</taxon>
        <taxon>Sphingomonas</taxon>
    </lineage>
</organism>
<comment type="pathway">
    <text evidence="1">Glycan metabolism; L-arabinan degradation.</text>
</comment>
<dbReference type="Pfam" id="PF04616">
    <property type="entry name" value="Glyco_hydro_43"/>
    <property type="match status" value="1"/>
</dbReference>
<dbReference type="InterPro" id="IPR006710">
    <property type="entry name" value="Glyco_hydro_43"/>
</dbReference>
<feature type="chain" id="PRO_5014771940" evidence="7">
    <location>
        <begin position="21"/>
        <end position="356"/>
    </location>
</feature>
<dbReference type="PANTHER" id="PTHR43301">
    <property type="entry name" value="ARABINAN ENDO-1,5-ALPHA-L-ARABINOSIDASE"/>
    <property type="match status" value="1"/>
</dbReference>
<proteinExistence type="inferred from homology"/>
<keyword evidence="7" id="KW-0732">Signal</keyword>
<keyword evidence="3 6" id="KW-0378">Hydrolase</keyword>
<keyword evidence="4 6" id="KW-0326">Glycosidase</keyword>
<evidence type="ECO:0000256" key="2">
    <source>
        <dbReference type="ARBA" id="ARBA00009865"/>
    </source>
</evidence>